<sequence>MITFFTVIRKPLMERKRRERINNSLNDLAILLTEANMVKTEGSKTNKLEKADILELTVKHLQKLKEEKHRGGSSPSTSREGCCDDEASNSIDLSDASSSSREKEAESVSKCDNFYKNDNLKVIPSGGENADNESSHTCAVPLKESDRLNVEGEVNFLENSDGTENKDITELCLYSPDLKGNDENYVMGFRKCISAIDNAMKSQENPPQENLRPKLLKHLQSFLKSLDINLKSPSSFVQEKSALKAVPSPSIESQPSSSKGVDVSSTTSENEIPSLTLVPTRLPGGSLAFVVRGGAEATMLLQSAESLLQKDQANNENTDGTADNTGANTLTQFETRCLVAKENDIKVEGAEQLLATTTNVTTSARTMSASKTLTSLRPGTESLENTNRPTPPLSSEHSVNPTQQHNSSPPEEHIPSKQTNMKKCTQSPTKSHILAPFPSPAVTPTTSGGRLISVKTVRIPSISCISQKNSTPADGQLKKFPSTPISTPIIYELNTSKSIPSTPVTKTLYSESNIFTKSMNNFGKADFPLTPTTPGSSSYSTNYQVLPSASHALYSSHGIHQPTNMPSVSSHTIYSSPKPLTPPPTPKQTGESKIPMGGSSAAHFLPASPSLLPSSHVYNHPSKHLPHSGRYSESLPNIEGKDYNSAKSGNNDGEERRQEGEPNNLIEGHRRDNIDNELPFDLSLRRMWRPW</sequence>
<dbReference type="SUPFAM" id="SSF47459">
    <property type="entry name" value="HLH, helix-loop-helix DNA-binding domain"/>
    <property type="match status" value="1"/>
</dbReference>
<dbReference type="Gene3D" id="4.10.280.10">
    <property type="entry name" value="Helix-loop-helix DNA-binding domain"/>
    <property type="match status" value="1"/>
</dbReference>
<evidence type="ECO:0000256" key="2">
    <source>
        <dbReference type="ARBA" id="ARBA00023015"/>
    </source>
</evidence>
<evidence type="ECO:0000256" key="5">
    <source>
        <dbReference type="SAM" id="MobiDB-lite"/>
    </source>
</evidence>
<feature type="region of interest" description="Disordered" evidence="5">
    <location>
        <begin position="365"/>
        <end position="424"/>
    </location>
</feature>
<feature type="region of interest" description="Disordered" evidence="5">
    <location>
        <begin position="65"/>
        <end position="108"/>
    </location>
</feature>
<evidence type="ECO:0000313" key="8">
    <source>
        <dbReference type="Proteomes" id="UP001381693"/>
    </source>
</evidence>
<evidence type="ECO:0000313" key="7">
    <source>
        <dbReference type="EMBL" id="KAK7066961.1"/>
    </source>
</evidence>
<dbReference type="PANTHER" id="PTHR10985">
    <property type="entry name" value="BASIC HELIX-LOOP-HELIX TRANSCRIPTION FACTOR, HES-RELATED"/>
    <property type="match status" value="1"/>
</dbReference>
<accession>A0AAN8WJ25</accession>
<feature type="compositionally biased region" description="Polar residues" evidence="5">
    <location>
        <begin position="367"/>
        <end position="409"/>
    </location>
</feature>
<comment type="caution">
    <text evidence="7">The sequence shown here is derived from an EMBL/GenBank/DDBJ whole genome shotgun (WGS) entry which is preliminary data.</text>
</comment>
<dbReference type="InterPro" id="IPR050370">
    <property type="entry name" value="HES_HEY"/>
</dbReference>
<dbReference type="GO" id="GO:0005634">
    <property type="term" value="C:nucleus"/>
    <property type="evidence" value="ECO:0007669"/>
    <property type="project" value="UniProtKB-SubCell"/>
</dbReference>
<dbReference type="InterPro" id="IPR036638">
    <property type="entry name" value="HLH_DNA-bd_sf"/>
</dbReference>
<gene>
    <name evidence="7" type="ORF">SK128_004310</name>
</gene>
<organism evidence="7 8">
    <name type="scientific">Halocaridina rubra</name>
    <name type="common">Hawaiian red shrimp</name>
    <dbReference type="NCBI Taxonomy" id="373956"/>
    <lineage>
        <taxon>Eukaryota</taxon>
        <taxon>Metazoa</taxon>
        <taxon>Ecdysozoa</taxon>
        <taxon>Arthropoda</taxon>
        <taxon>Crustacea</taxon>
        <taxon>Multicrustacea</taxon>
        <taxon>Malacostraca</taxon>
        <taxon>Eumalacostraca</taxon>
        <taxon>Eucarida</taxon>
        <taxon>Decapoda</taxon>
        <taxon>Pleocyemata</taxon>
        <taxon>Caridea</taxon>
        <taxon>Atyoidea</taxon>
        <taxon>Atyidae</taxon>
        <taxon>Halocaridina</taxon>
    </lineage>
</organism>
<evidence type="ECO:0000256" key="1">
    <source>
        <dbReference type="ARBA" id="ARBA00004123"/>
    </source>
</evidence>
<keyword evidence="4" id="KW-0539">Nucleus</keyword>
<feature type="compositionally biased region" description="Low complexity" evidence="5">
    <location>
        <begin position="88"/>
        <end position="99"/>
    </location>
</feature>
<feature type="region of interest" description="Disordered" evidence="5">
    <location>
        <begin position="245"/>
        <end position="276"/>
    </location>
</feature>
<comment type="subcellular location">
    <subcellularLocation>
        <location evidence="1">Nucleus</location>
    </subcellularLocation>
</comment>
<feature type="compositionally biased region" description="Low complexity" evidence="5">
    <location>
        <begin position="247"/>
        <end position="258"/>
    </location>
</feature>
<feature type="compositionally biased region" description="Polar residues" evidence="5">
    <location>
        <begin position="263"/>
        <end position="273"/>
    </location>
</feature>
<feature type="region of interest" description="Disordered" evidence="5">
    <location>
        <begin position="557"/>
        <end position="670"/>
    </location>
</feature>
<evidence type="ECO:0000256" key="4">
    <source>
        <dbReference type="ARBA" id="ARBA00023242"/>
    </source>
</evidence>
<dbReference type="AlphaFoldDB" id="A0AAN8WJ25"/>
<feature type="compositionally biased region" description="Polar residues" evidence="5">
    <location>
        <begin position="561"/>
        <end position="575"/>
    </location>
</feature>
<feature type="compositionally biased region" description="Low complexity" evidence="5">
    <location>
        <begin position="599"/>
        <end position="616"/>
    </location>
</feature>
<keyword evidence="2" id="KW-0805">Transcription regulation</keyword>
<evidence type="ECO:0000256" key="3">
    <source>
        <dbReference type="ARBA" id="ARBA00023163"/>
    </source>
</evidence>
<reference evidence="7 8" key="1">
    <citation type="submission" date="2023-11" db="EMBL/GenBank/DDBJ databases">
        <title>Halocaridina rubra genome assembly.</title>
        <authorList>
            <person name="Smith C."/>
        </authorList>
    </citation>
    <scope>NUCLEOTIDE SEQUENCE [LARGE SCALE GENOMIC DNA]</scope>
    <source>
        <strain evidence="7">EP-1</strain>
        <tissue evidence="7">Whole</tissue>
    </source>
</reference>
<name>A0AAN8WJ25_HALRR</name>
<keyword evidence="3" id="KW-0804">Transcription</keyword>
<dbReference type="Proteomes" id="UP001381693">
    <property type="component" value="Unassembled WGS sequence"/>
</dbReference>
<dbReference type="GO" id="GO:0046983">
    <property type="term" value="F:protein dimerization activity"/>
    <property type="evidence" value="ECO:0007669"/>
    <property type="project" value="InterPro"/>
</dbReference>
<proteinExistence type="predicted"/>
<dbReference type="SMART" id="SM00353">
    <property type="entry name" value="HLH"/>
    <property type="match status" value="1"/>
</dbReference>
<evidence type="ECO:0000259" key="6">
    <source>
        <dbReference type="PROSITE" id="PS50888"/>
    </source>
</evidence>
<dbReference type="Pfam" id="PF00010">
    <property type="entry name" value="HLH"/>
    <property type="match status" value="1"/>
</dbReference>
<keyword evidence="8" id="KW-1185">Reference proteome</keyword>
<protein>
    <recommendedName>
        <fullName evidence="6">BHLH domain-containing protein</fullName>
    </recommendedName>
</protein>
<dbReference type="EMBL" id="JAXCGZ010018970">
    <property type="protein sequence ID" value="KAK7066961.1"/>
    <property type="molecule type" value="Genomic_DNA"/>
</dbReference>
<feature type="domain" description="BHLH" evidence="6">
    <location>
        <begin position="5"/>
        <end position="64"/>
    </location>
</feature>
<dbReference type="InterPro" id="IPR011598">
    <property type="entry name" value="bHLH_dom"/>
</dbReference>
<dbReference type="PROSITE" id="PS50888">
    <property type="entry name" value="BHLH"/>
    <property type="match status" value="1"/>
</dbReference>